<sequence>MSAPVRLSLMGAGLIGKRHVEHILARPEAVLSSIVDPMPAARELAASPKVDWFPSFQDMLSENRPEGVVVANP</sequence>
<evidence type="ECO:0000313" key="3">
    <source>
        <dbReference type="Proteomes" id="UP001565369"/>
    </source>
</evidence>
<dbReference type="EMBL" id="JBGBZJ010000003">
    <property type="protein sequence ID" value="MEY9455674.1"/>
    <property type="molecule type" value="Genomic_DNA"/>
</dbReference>
<dbReference type="InterPro" id="IPR036291">
    <property type="entry name" value="NAD(P)-bd_dom_sf"/>
</dbReference>
<dbReference type="InterPro" id="IPR000683">
    <property type="entry name" value="Gfo/Idh/MocA-like_OxRdtase_N"/>
</dbReference>
<organism evidence="2 3">
    <name type="scientific">Bradyrhizobium ottawaense</name>
    <dbReference type="NCBI Taxonomy" id="931866"/>
    <lineage>
        <taxon>Bacteria</taxon>
        <taxon>Pseudomonadati</taxon>
        <taxon>Pseudomonadota</taxon>
        <taxon>Alphaproteobacteria</taxon>
        <taxon>Hyphomicrobiales</taxon>
        <taxon>Nitrobacteraceae</taxon>
        <taxon>Bradyrhizobium</taxon>
    </lineage>
</organism>
<comment type="caution">
    <text evidence="2">The sequence shown here is derived from an EMBL/GenBank/DDBJ whole genome shotgun (WGS) entry which is preliminary data.</text>
</comment>
<dbReference type="SUPFAM" id="SSF51735">
    <property type="entry name" value="NAD(P)-binding Rossmann-fold domains"/>
    <property type="match status" value="1"/>
</dbReference>
<accession>A0ABV4FXX1</accession>
<keyword evidence="3" id="KW-1185">Reference proteome</keyword>
<dbReference type="Proteomes" id="UP001565369">
    <property type="component" value="Unassembled WGS sequence"/>
</dbReference>
<proteinExistence type="predicted"/>
<gene>
    <name evidence="2" type="ORF">ABIG07_004622</name>
</gene>
<dbReference type="Pfam" id="PF01408">
    <property type="entry name" value="GFO_IDH_MocA"/>
    <property type="match status" value="1"/>
</dbReference>
<feature type="domain" description="Gfo/Idh/MocA-like oxidoreductase N-terminal" evidence="1">
    <location>
        <begin position="7"/>
        <end position="73"/>
    </location>
</feature>
<evidence type="ECO:0000313" key="2">
    <source>
        <dbReference type="EMBL" id="MEY9455674.1"/>
    </source>
</evidence>
<evidence type="ECO:0000259" key="1">
    <source>
        <dbReference type="Pfam" id="PF01408"/>
    </source>
</evidence>
<name>A0ABV4FXX1_9BRAD</name>
<protein>
    <submittedName>
        <fullName evidence="2">Dehydrogenase</fullName>
    </submittedName>
</protein>
<dbReference type="Gene3D" id="3.40.50.720">
    <property type="entry name" value="NAD(P)-binding Rossmann-like Domain"/>
    <property type="match status" value="1"/>
</dbReference>
<reference evidence="2 3" key="1">
    <citation type="submission" date="2024-07" db="EMBL/GenBank/DDBJ databases">
        <title>Genomic Encyclopedia of Type Strains, Phase V (KMG-V): Genome sequencing to study the core and pangenomes of soil and plant-associated prokaryotes.</title>
        <authorList>
            <person name="Whitman W."/>
        </authorList>
    </citation>
    <scope>NUCLEOTIDE SEQUENCE [LARGE SCALE GENOMIC DNA]</scope>
    <source>
        <strain evidence="2 3">USDA 152</strain>
    </source>
</reference>